<protein>
    <recommendedName>
        <fullName evidence="2">BTB domain-containing protein</fullName>
    </recommendedName>
</protein>
<evidence type="ECO:0000256" key="1">
    <source>
        <dbReference type="SAM" id="MobiDB-lite"/>
    </source>
</evidence>
<evidence type="ECO:0000313" key="3">
    <source>
        <dbReference type="EMBL" id="TVY45886.1"/>
    </source>
</evidence>
<dbReference type="EMBL" id="QGMJ01000004">
    <property type="protein sequence ID" value="TVY45886.1"/>
    <property type="molecule type" value="Genomic_DNA"/>
</dbReference>
<comment type="caution">
    <text evidence="3">The sequence shown here is derived from an EMBL/GenBank/DDBJ whole genome shotgun (WGS) entry which is preliminary data.</text>
</comment>
<name>A0A8H8UIZ2_9HELO</name>
<organism evidence="3 4">
    <name type="scientific">Lachnellula subtilissima</name>
    <dbReference type="NCBI Taxonomy" id="602034"/>
    <lineage>
        <taxon>Eukaryota</taxon>
        <taxon>Fungi</taxon>
        <taxon>Dikarya</taxon>
        <taxon>Ascomycota</taxon>
        <taxon>Pezizomycotina</taxon>
        <taxon>Leotiomycetes</taxon>
        <taxon>Helotiales</taxon>
        <taxon>Lachnaceae</taxon>
        <taxon>Lachnellula</taxon>
    </lineage>
</organism>
<feature type="compositionally biased region" description="Basic and acidic residues" evidence="1">
    <location>
        <begin position="19"/>
        <end position="32"/>
    </location>
</feature>
<keyword evidence="4" id="KW-1185">Reference proteome</keyword>
<dbReference type="PANTHER" id="PTHR47843:SF2">
    <property type="entry name" value="BTB DOMAIN-CONTAINING PROTEIN"/>
    <property type="match status" value="1"/>
</dbReference>
<feature type="domain" description="BTB" evidence="2">
    <location>
        <begin position="37"/>
        <end position="118"/>
    </location>
</feature>
<accession>A0A8H8UIZ2</accession>
<feature type="region of interest" description="Disordered" evidence="1">
    <location>
        <begin position="1"/>
        <end position="35"/>
    </location>
</feature>
<dbReference type="PROSITE" id="PS50097">
    <property type="entry name" value="BTB"/>
    <property type="match status" value="1"/>
</dbReference>
<dbReference type="Proteomes" id="UP000462212">
    <property type="component" value="Unassembled WGS sequence"/>
</dbReference>
<dbReference type="SUPFAM" id="SSF54695">
    <property type="entry name" value="POZ domain"/>
    <property type="match status" value="1"/>
</dbReference>
<evidence type="ECO:0000313" key="4">
    <source>
        <dbReference type="Proteomes" id="UP000462212"/>
    </source>
</evidence>
<reference evidence="3 4" key="1">
    <citation type="submission" date="2018-05" db="EMBL/GenBank/DDBJ databases">
        <title>Genome sequencing and assembly of the regulated plant pathogen Lachnellula willkommii and related sister species for the development of diagnostic species identification markers.</title>
        <authorList>
            <person name="Giroux E."/>
            <person name="Bilodeau G."/>
        </authorList>
    </citation>
    <scope>NUCLEOTIDE SEQUENCE [LARGE SCALE GENOMIC DNA]</scope>
    <source>
        <strain evidence="3 4">CBS 197.66</strain>
    </source>
</reference>
<dbReference type="AlphaFoldDB" id="A0A8H8UIZ2"/>
<dbReference type="CDD" id="cd18186">
    <property type="entry name" value="BTB_POZ_ZBTB_KLHL-like"/>
    <property type="match status" value="1"/>
</dbReference>
<dbReference type="Gene3D" id="3.30.710.10">
    <property type="entry name" value="Potassium Channel Kv1.1, Chain A"/>
    <property type="match status" value="1"/>
</dbReference>
<gene>
    <name evidence="3" type="ORF">LSUB1_G000476</name>
</gene>
<dbReference type="OrthoDB" id="3560540at2759"/>
<dbReference type="InterPro" id="IPR011333">
    <property type="entry name" value="SKP1/BTB/POZ_sf"/>
</dbReference>
<dbReference type="InterPro" id="IPR000210">
    <property type="entry name" value="BTB/POZ_dom"/>
</dbReference>
<proteinExistence type="predicted"/>
<sequence length="128" mass="14441">MNPGQKGKATKDSPPVPEASKRVQRSESERGSRPSFLDATEIVKINIFERGVNSTEATKRTFPVHEAILCHYYPFFDAAFNGRFEAGTTQELDLPNANPITFSIFVEWVYSQEVTMSLPKMSNDILRL</sequence>
<dbReference type="PANTHER" id="PTHR47843">
    <property type="entry name" value="BTB DOMAIN-CONTAINING PROTEIN-RELATED"/>
    <property type="match status" value="1"/>
</dbReference>
<evidence type="ECO:0000259" key="2">
    <source>
        <dbReference type="PROSITE" id="PS50097"/>
    </source>
</evidence>
<dbReference type="Pfam" id="PF00651">
    <property type="entry name" value="BTB"/>
    <property type="match status" value="1"/>
</dbReference>